<feature type="region of interest" description="Disordered" evidence="1">
    <location>
        <begin position="250"/>
        <end position="450"/>
    </location>
</feature>
<feature type="compositionally biased region" description="Polar residues" evidence="1">
    <location>
        <begin position="415"/>
        <end position="436"/>
    </location>
</feature>
<feature type="region of interest" description="Disordered" evidence="1">
    <location>
        <begin position="536"/>
        <end position="619"/>
    </location>
</feature>
<feature type="region of interest" description="Disordered" evidence="1">
    <location>
        <begin position="132"/>
        <end position="199"/>
    </location>
</feature>
<feature type="compositionally biased region" description="Polar residues" evidence="1">
    <location>
        <begin position="303"/>
        <end position="314"/>
    </location>
</feature>
<name>A0AAF0DIW6_9EURO</name>
<evidence type="ECO:0000313" key="3">
    <source>
        <dbReference type="Proteomes" id="UP001219355"/>
    </source>
</evidence>
<proteinExistence type="predicted"/>
<dbReference type="SUPFAM" id="SSF54928">
    <property type="entry name" value="RNA-binding domain, RBD"/>
    <property type="match status" value="1"/>
</dbReference>
<dbReference type="AlphaFoldDB" id="A0AAF0DIW6"/>
<organism evidence="2 3">
    <name type="scientific">Emydomyces testavorans</name>
    <dbReference type="NCBI Taxonomy" id="2070801"/>
    <lineage>
        <taxon>Eukaryota</taxon>
        <taxon>Fungi</taxon>
        <taxon>Dikarya</taxon>
        <taxon>Ascomycota</taxon>
        <taxon>Pezizomycotina</taxon>
        <taxon>Eurotiomycetes</taxon>
        <taxon>Eurotiomycetidae</taxon>
        <taxon>Onygenales</taxon>
        <taxon>Nannizziopsiaceae</taxon>
        <taxon>Emydomyces</taxon>
    </lineage>
</organism>
<evidence type="ECO:0000256" key="1">
    <source>
        <dbReference type="SAM" id="MobiDB-lite"/>
    </source>
</evidence>
<evidence type="ECO:0008006" key="4">
    <source>
        <dbReference type="Google" id="ProtNLM"/>
    </source>
</evidence>
<accession>A0AAF0DIW6</accession>
<feature type="compositionally biased region" description="Polar residues" evidence="1">
    <location>
        <begin position="321"/>
        <end position="365"/>
    </location>
</feature>
<keyword evidence="3" id="KW-1185">Reference proteome</keyword>
<reference evidence="2" key="1">
    <citation type="submission" date="2023-03" db="EMBL/GenBank/DDBJ databases">
        <title>Emydomyces testavorans Genome Sequence.</title>
        <authorList>
            <person name="Hoyer L."/>
        </authorList>
    </citation>
    <scope>NUCLEOTIDE SEQUENCE</scope>
    <source>
        <strain evidence="2">16-2883</strain>
    </source>
</reference>
<evidence type="ECO:0000313" key="2">
    <source>
        <dbReference type="EMBL" id="WEW59033.1"/>
    </source>
</evidence>
<dbReference type="Proteomes" id="UP001219355">
    <property type="component" value="Chromosome 2"/>
</dbReference>
<gene>
    <name evidence="2" type="ORF">PRK78_004501</name>
</gene>
<protein>
    <recommendedName>
        <fullName evidence="4">Suppressor protein SRP40</fullName>
    </recommendedName>
</protein>
<dbReference type="InterPro" id="IPR012677">
    <property type="entry name" value="Nucleotide-bd_a/b_plait_sf"/>
</dbReference>
<dbReference type="InterPro" id="IPR035979">
    <property type="entry name" value="RBD_domain_sf"/>
</dbReference>
<dbReference type="GO" id="GO:0003676">
    <property type="term" value="F:nucleic acid binding"/>
    <property type="evidence" value="ECO:0007669"/>
    <property type="project" value="InterPro"/>
</dbReference>
<feature type="compositionally biased region" description="Basic and acidic residues" evidence="1">
    <location>
        <begin position="132"/>
        <end position="154"/>
    </location>
</feature>
<dbReference type="Gene3D" id="3.30.70.330">
    <property type="match status" value="1"/>
</dbReference>
<dbReference type="EMBL" id="CP120628">
    <property type="protein sequence ID" value="WEW59033.1"/>
    <property type="molecule type" value="Genomic_DNA"/>
</dbReference>
<feature type="compositionally biased region" description="Basic and acidic residues" evidence="1">
    <location>
        <begin position="557"/>
        <end position="574"/>
    </location>
</feature>
<feature type="compositionally biased region" description="Basic residues" evidence="1">
    <location>
        <begin position="596"/>
        <end position="619"/>
    </location>
</feature>
<feature type="compositionally biased region" description="Acidic residues" evidence="1">
    <location>
        <begin position="537"/>
        <end position="546"/>
    </location>
</feature>
<sequence>MSHPEVKRLHITPLDSALLNTILHPTTTRPLATEISFHTIQTFPERNYGFVTLPTAEADKLIRKLNGSILKGKKLQIQEARPQKKVALEANLSPARANSNLSFDRTMTKRRNGSDDAIEGYELTSERRVKRGWTEVPDREKRASKSDRNESNKTDKRKKTQKSKYTNDRECLFRTVPPPNKLDLMKPEKRRKRKPSESAAVVVHEFEKLTAYPSFLRADQDFSIKSLTNEYVEGKGWVDRRGVMKEEPLLKRKENNIRPTKLQKGSLPEGSGVNTKKRSISSTCDDRNSSSGASSEAEATDCTLASSSVKSNTKVAAKSKITPQPSSASHSSFENLNYAGNESETSATGSPTGADSEDSSLQSPEETPLKRKKQTSVGDRHGSVNYAIATSSNGSLREENTSDSNSISDDDDSQAESNQGSTSEFSTNEHQPTNRGPRSASPPKEVQVHPLEALFKRPGPARAGKTSLEVNTTFSFFGNAREDSDIEEEGNDATNFHQAINTEPQTPFTKQDVRYRALRSGAPTPDTTAIRRMKFWEEDEEEEENGNIDGEGVKTVTENDKSKAISSKDTKENATDATESEFAKWFWKNRGDNNRAWKRRRREAAKEKRQRGNRQRGRR</sequence>